<dbReference type="Pfam" id="PF01614">
    <property type="entry name" value="IclR_C"/>
    <property type="match status" value="1"/>
</dbReference>
<protein>
    <submittedName>
        <fullName evidence="6">Transcriptional regulator IclR-like protein</fullName>
    </submittedName>
</protein>
<dbReference type="AlphaFoldDB" id="A0A9J9LFD3"/>
<evidence type="ECO:0000313" key="7">
    <source>
        <dbReference type="Proteomes" id="UP000001989"/>
    </source>
</evidence>
<dbReference type="InterPro" id="IPR005471">
    <property type="entry name" value="Tscrpt_reg_IclR_N"/>
</dbReference>
<accession>A0A9J9LFD3</accession>
<dbReference type="SMART" id="SM00346">
    <property type="entry name" value="HTH_ICLR"/>
    <property type="match status" value="1"/>
</dbReference>
<gene>
    <name evidence="6" type="ordered locus">Swit_5059</name>
</gene>
<evidence type="ECO:0000259" key="4">
    <source>
        <dbReference type="PROSITE" id="PS51077"/>
    </source>
</evidence>
<dbReference type="PANTHER" id="PTHR30136:SF35">
    <property type="entry name" value="HTH-TYPE TRANSCRIPTIONAL REGULATOR RV1719"/>
    <property type="match status" value="1"/>
</dbReference>
<reference evidence="6 7" key="1">
    <citation type="journal article" date="2010" name="J. Bacteriol.">
        <title>Genome sequence of the dioxin-mineralizing bacterium Sphingomonas wittichii RW1.</title>
        <authorList>
            <person name="Miller T.R."/>
            <person name="Delcher A.L."/>
            <person name="Salzberg S.L."/>
            <person name="Saunders E."/>
            <person name="Detter J.C."/>
            <person name="Halden R.U."/>
        </authorList>
    </citation>
    <scope>NUCLEOTIDE SEQUENCE [LARGE SCALE GENOMIC DNA]</scope>
    <source>
        <strain evidence="7">DSM 6014 / CCUG 31198 / JCM 15750 / NBRC 105917 / EY 4224 / RW1</strain>
    </source>
</reference>
<dbReference type="GO" id="GO:0003700">
    <property type="term" value="F:DNA-binding transcription factor activity"/>
    <property type="evidence" value="ECO:0007669"/>
    <property type="project" value="TreeGrafter"/>
</dbReference>
<dbReference type="InterPro" id="IPR036390">
    <property type="entry name" value="WH_DNA-bd_sf"/>
</dbReference>
<dbReference type="InterPro" id="IPR036388">
    <property type="entry name" value="WH-like_DNA-bd_sf"/>
</dbReference>
<evidence type="ECO:0000256" key="2">
    <source>
        <dbReference type="ARBA" id="ARBA00023125"/>
    </source>
</evidence>
<dbReference type="Pfam" id="PF09339">
    <property type="entry name" value="HTH_IclR"/>
    <property type="match status" value="1"/>
</dbReference>
<dbReference type="KEGG" id="swi:Swit_5059"/>
<evidence type="ECO:0000256" key="1">
    <source>
        <dbReference type="ARBA" id="ARBA00023015"/>
    </source>
</evidence>
<evidence type="ECO:0000313" key="6">
    <source>
        <dbReference type="EMBL" id="ABQ71672.1"/>
    </source>
</evidence>
<keyword evidence="1" id="KW-0805">Transcription regulation</keyword>
<dbReference type="InterPro" id="IPR050707">
    <property type="entry name" value="HTH_MetabolicPath_Reg"/>
</dbReference>
<dbReference type="OrthoDB" id="9807558at2"/>
<keyword evidence="7" id="KW-1185">Reference proteome</keyword>
<dbReference type="Proteomes" id="UP000001989">
    <property type="component" value="Plasmid pSWIT02"/>
</dbReference>
<evidence type="ECO:0000256" key="3">
    <source>
        <dbReference type="ARBA" id="ARBA00023163"/>
    </source>
</evidence>
<dbReference type="EMBL" id="CP000701">
    <property type="protein sequence ID" value="ABQ71672.1"/>
    <property type="molecule type" value="Genomic_DNA"/>
</dbReference>
<dbReference type="GO" id="GO:0045892">
    <property type="term" value="P:negative regulation of DNA-templated transcription"/>
    <property type="evidence" value="ECO:0007669"/>
    <property type="project" value="TreeGrafter"/>
</dbReference>
<keyword evidence="2" id="KW-0238">DNA-binding</keyword>
<dbReference type="PROSITE" id="PS51078">
    <property type="entry name" value="ICLR_ED"/>
    <property type="match status" value="1"/>
</dbReference>
<dbReference type="PROSITE" id="PS51077">
    <property type="entry name" value="HTH_ICLR"/>
    <property type="match status" value="1"/>
</dbReference>
<dbReference type="GO" id="GO:0003677">
    <property type="term" value="F:DNA binding"/>
    <property type="evidence" value="ECO:0007669"/>
    <property type="project" value="UniProtKB-KW"/>
</dbReference>
<geneLocation type="plasmid" evidence="6 7">
    <name>pSWIT02</name>
</geneLocation>
<keyword evidence="6" id="KW-0614">Plasmid</keyword>
<dbReference type="InterPro" id="IPR014757">
    <property type="entry name" value="Tscrpt_reg_IclR_C"/>
</dbReference>
<dbReference type="SUPFAM" id="SSF55781">
    <property type="entry name" value="GAF domain-like"/>
    <property type="match status" value="1"/>
</dbReference>
<dbReference type="SUPFAM" id="SSF46785">
    <property type="entry name" value="Winged helix' DNA-binding domain"/>
    <property type="match status" value="1"/>
</dbReference>
<organism evidence="6 7">
    <name type="scientific">Rhizorhabdus wittichii (strain DSM 6014 / CCUG 31198 / JCM 15750 / NBRC 105917 / EY 4224 / RW1)</name>
    <name type="common">Sphingomonas wittichii</name>
    <dbReference type="NCBI Taxonomy" id="392499"/>
    <lineage>
        <taxon>Bacteria</taxon>
        <taxon>Pseudomonadati</taxon>
        <taxon>Pseudomonadota</taxon>
        <taxon>Alphaproteobacteria</taxon>
        <taxon>Sphingomonadales</taxon>
        <taxon>Sphingomonadaceae</taxon>
        <taxon>Rhizorhabdus</taxon>
    </lineage>
</organism>
<feature type="domain" description="IclR-ED" evidence="5">
    <location>
        <begin position="73"/>
        <end position="254"/>
    </location>
</feature>
<dbReference type="Gene3D" id="1.10.10.10">
    <property type="entry name" value="Winged helix-like DNA-binding domain superfamily/Winged helix DNA-binding domain"/>
    <property type="match status" value="1"/>
</dbReference>
<keyword evidence="3" id="KW-0804">Transcription</keyword>
<sequence>MANSDEKGGPGVVARSAAIMRALASSQDGFSLGQIAKQVGMARSTVQRLVYALESEGLVMSGAAAGQITLGPEILRLASSMMPALATRVRPIMTKLSEQTQETIDLATIRRRGVLFIDQIPGQHRLAAVSHVGDQFPLHCSSVGKAFLARMKRAEIEALIGTSYERRTPHTLTEIGPLLASLEQTAQTGFGFDEEEHSEGICAIGFVLRDASSHWYGLSIPVPLQRYTATRDHLTAMLSLAREELAQSLRSDPI</sequence>
<proteinExistence type="predicted"/>
<feature type="domain" description="HTH iclR-type" evidence="4">
    <location>
        <begin position="10"/>
        <end position="72"/>
    </location>
</feature>
<dbReference type="InterPro" id="IPR029016">
    <property type="entry name" value="GAF-like_dom_sf"/>
</dbReference>
<dbReference type="PANTHER" id="PTHR30136">
    <property type="entry name" value="HELIX-TURN-HELIX TRANSCRIPTIONAL REGULATOR, ICLR FAMILY"/>
    <property type="match status" value="1"/>
</dbReference>
<name>A0A9J9LFD3_RHIWR</name>
<dbReference type="Gene3D" id="3.30.450.40">
    <property type="match status" value="1"/>
</dbReference>
<evidence type="ECO:0000259" key="5">
    <source>
        <dbReference type="PROSITE" id="PS51078"/>
    </source>
</evidence>